<evidence type="ECO:0000259" key="8">
    <source>
        <dbReference type="Pfam" id="PF00082"/>
    </source>
</evidence>
<evidence type="ECO:0000256" key="1">
    <source>
        <dbReference type="ARBA" id="ARBA00011073"/>
    </source>
</evidence>
<protein>
    <submittedName>
        <fullName evidence="11">Uncharacterized protein</fullName>
    </submittedName>
</protein>
<dbReference type="Gramene" id="ESR38183">
    <property type="protein sequence ID" value="ESR38183"/>
    <property type="gene ID" value="CICLE_v10029841mg"/>
</dbReference>
<keyword evidence="3" id="KW-0732">Signal</keyword>
<dbReference type="AlphaFoldDB" id="V4RU51"/>
<feature type="domain" description="Subtilisin-like protease fibronectin type-III" evidence="10">
    <location>
        <begin position="558"/>
        <end position="654"/>
    </location>
</feature>
<dbReference type="PROSITE" id="PS51892">
    <property type="entry name" value="SUBTILASE"/>
    <property type="match status" value="1"/>
</dbReference>
<dbReference type="PANTHER" id="PTHR10795">
    <property type="entry name" value="PROPROTEIN CONVERTASE SUBTILISIN/KEXIN"/>
    <property type="match status" value="1"/>
</dbReference>
<evidence type="ECO:0000259" key="10">
    <source>
        <dbReference type="Pfam" id="PF17766"/>
    </source>
</evidence>
<evidence type="ECO:0000256" key="2">
    <source>
        <dbReference type="ARBA" id="ARBA00022670"/>
    </source>
</evidence>
<organism evidence="11 12">
    <name type="scientific">Citrus clementina</name>
    <name type="common">Clementine</name>
    <name type="synonym">Citrus deliciosa x Citrus sinensis</name>
    <dbReference type="NCBI Taxonomy" id="85681"/>
    <lineage>
        <taxon>Eukaryota</taxon>
        <taxon>Viridiplantae</taxon>
        <taxon>Streptophyta</taxon>
        <taxon>Embryophyta</taxon>
        <taxon>Tracheophyta</taxon>
        <taxon>Spermatophyta</taxon>
        <taxon>Magnoliopsida</taxon>
        <taxon>eudicotyledons</taxon>
        <taxon>Gunneridae</taxon>
        <taxon>Pentapetalae</taxon>
        <taxon>rosids</taxon>
        <taxon>malvids</taxon>
        <taxon>Sapindales</taxon>
        <taxon>Rutaceae</taxon>
        <taxon>Aurantioideae</taxon>
        <taxon>Citrus</taxon>
    </lineage>
</organism>
<dbReference type="Pfam" id="PF05922">
    <property type="entry name" value="Inhibitor_I9"/>
    <property type="match status" value="1"/>
</dbReference>
<feature type="active site" description="Charge relay system" evidence="6 7">
    <location>
        <position position="168"/>
    </location>
</feature>
<feature type="active site" description="Charge relay system" evidence="6 7">
    <location>
        <position position="108"/>
    </location>
</feature>
<evidence type="ECO:0000256" key="3">
    <source>
        <dbReference type="ARBA" id="ARBA00022729"/>
    </source>
</evidence>
<sequence length="667" mass="71299">VYIVYMGSLPEGEYLPSSHHQSILEEVVEGSSAENILVRSYKRSFNGFAAKLTDHEIQKLAGMKGVVSVFPSRTLQLHTTRSWDFMGFNESITQRRTVESDLIVGVIDTGIWPESESFSDEGFGPAPKKWKGACDGGKNFTCNNKIIGARYYSFRDDGNGSAIDEEGHGSHTASTAAGNKVKDASFLGIGQGMARGGVPSARISAYRVCYPAGCEGEKILAAFDDAIADGVDIITISLGDTSAVDLAHDVIAIGAFHAMTKGILTVNSAGNNGPKAGFTSSIAPWLMSVAASTTDRLFVDKVVLGNGKTIVGYSINAFTHKGKMFLLLYGKGVTNSSSCTEDYAKRCRCGVDSLVKGNIVLCDEFSGYHVAREAGAAGLILKDNRLYNVSLILPFPASTEQNPQAEILKTSVIKDSDAPIVASFSSRGPNKYVPDILKPDISAPGVNILAAYSPLAPVSRDIEDERHVKYNIISGTSMACPHAAGVAAYVKQFHPDSSPSAIKSAIMTTAWPMNSSKNTQAEFAYGSGHINPVKATNPGLVYEAFKQDYINMLCSMENIPSMAAQVSSGESFTIKFPRTVTNIGLPNSTYKARILQNSKISVNVVPEVLSFRSLNEKKSFIVTVTGKGLASGSIVSAALVWFDGSHIVRSPIVVHSQGVQNLNKIPN</sequence>
<feature type="active site" description="Charge relay system" evidence="6 7">
    <location>
        <position position="477"/>
    </location>
</feature>
<comment type="similarity">
    <text evidence="1 7">Belongs to the peptidase S8 family.</text>
</comment>
<feature type="domain" description="Peptidase S8/S53" evidence="8">
    <location>
        <begin position="101"/>
        <end position="528"/>
    </location>
</feature>
<dbReference type="InterPro" id="IPR010259">
    <property type="entry name" value="S8pro/Inhibitor_I9"/>
</dbReference>
<keyword evidence="12" id="KW-1185">Reference proteome</keyword>
<dbReference type="PRINTS" id="PR00723">
    <property type="entry name" value="SUBTILISIN"/>
</dbReference>
<dbReference type="FunCoup" id="V4RU51">
    <property type="interactions" value="268"/>
</dbReference>
<dbReference type="OMA" id="YNVCTDL"/>
<dbReference type="SUPFAM" id="SSF52743">
    <property type="entry name" value="Subtilisin-like"/>
    <property type="match status" value="1"/>
</dbReference>
<dbReference type="CDD" id="cd04852">
    <property type="entry name" value="Peptidases_S8_3"/>
    <property type="match status" value="1"/>
</dbReference>
<evidence type="ECO:0000256" key="4">
    <source>
        <dbReference type="ARBA" id="ARBA00022801"/>
    </source>
</evidence>
<dbReference type="EMBL" id="KI536978">
    <property type="protein sequence ID" value="ESR38183.1"/>
    <property type="molecule type" value="Genomic_DNA"/>
</dbReference>
<dbReference type="KEGG" id="cic:CICLE_v10029841mg"/>
<dbReference type="InterPro" id="IPR000209">
    <property type="entry name" value="Peptidase_S8/S53_dom"/>
</dbReference>
<dbReference type="InterPro" id="IPR015500">
    <property type="entry name" value="Peptidase_S8_subtilisin-rel"/>
</dbReference>
<keyword evidence="5 7" id="KW-0720">Serine protease</keyword>
<proteinExistence type="inferred from homology"/>
<gene>
    <name evidence="11" type="ORF">CICLE_v10029841mg</name>
</gene>
<dbReference type="Gene3D" id="2.60.40.2310">
    <property type="match status" value="1"/>
</dbReference>
<dbReference type="eggNOG" id="ENOG502QRA7">
    <property type="taxonomic scope" value="Eukaryota"/>
</dbReference>
<evidence type="ECO:0000313" key="12">
    <source>
        <dbReference type="Proteomes" id="UP000030687"/>
    </source>
</evidence>
<dbReference type="Pfam" id="PF17766">
    <property type="entry name" value="fn3_6"/>
    <property type="match status" value="1"/>
</dbReference>
<reference evidence="11 12" key="1">
    <citation type="submission" date="2013-10" db="EMBL/GenBank/DDBJ databases">
        <authorList>
            <consortium name="International Citrus Genome Consortium"/>
            <person name="Jenkins J."/>
            <person name="Schmutz J."/>
            <person name="Prochnik S."/>
            <person name="Rokhsar D."/>
            <person name="Gmitter F."/>
            <person name="Ollitrault P."/>
            <person name="Machado M."/>
            <person name="Talon M."/>
            <person name="Wincker P."/>
            <person name="Jaillon O."/>
            <person name="Morgante M."/>
        </authorList>
    </citation>
    <scope>NUCLEOTIDE SEQUENCE</scope>
    <source>
        <strain evidence="12">cv. Clemenules</strain>
    </source>
</reference>
<evidence type="ECO:0000256" key="6">
    <source>
        <dbReference type="PIRSR" id="PIRSR615500-1"/>
    </source>
</evidence>
<dbReference type="Gene3D" id="3.30.70.80">
    <property type="entry name" value="Peptidase S8 propeptide/proteinase inhibitor I9"/>
    <property type="match status" value="1"/>
</dbReference>
<keyword evidence="2 7" id="KW-0645">Protease</keyword>
<evidence type="ECO:0000256" key="7">
    <source>
        <dbReference type="PROSITE-ProRule" id="PRU01240"/>
    </source>
</evidence>
<keyword evidence="4 7" id="KW-0378">Hydrolase</keyword>
<dbReference type="Pfam" id="PF00082">
    <property type="entry name" value="Peptidase_S8"/>
    <property type="match status" value="1"/>
</dbReference>
<dbReference type="InterPro" id="IPR034197">
    <property type="entry name" value="Peptidases_S8_3"/>
</dbReference>
<evidence type="ECO:0000259" key="9">
    <source>
        <dbReference type="Pfam" id="PF05922"/>
    </source>
</evidence>
<dbReference type="CDD" id="cd02120">
    <property type="entry name" value="PA_subtilisin_like"/>
    <property type="match status" value="1"/>
</dbReference>
<dbReference type="InterPro" id="IPR036852">
    <property type="entry name" value="Peptidase_S8/S53_dom_sf"/>
</dbReference>
<accession>V4RU51</accession>
<dbReference type="Gene3D" id="3.50.30.30">
    <property type="match status" value="1"/>
</dbReference>
<dbReference type="InterPro" id="IPR037045">
    <property type="entry name" value="S8pro/Inhibitor_I9_sf"/>
</dbReference>
<dbReference type="Proteomes" id="UP000030687">
    <property type="component" value="Unassembled WGS sequence"/>
</dbReference>
<evidence type="ECO:0000313" key="11">
    <source>
        <dbReference type="EMBL" id="ESR38183.1"/>
    </source>
</evidence>
<evidence type="ECO:0000256" key="5">
    <source>
        <dbReference type="ARBA" id="ARBA00022825"/>
    </source>
</evidence>
<dbReference type="GO" id="GO:0004252">
    <property type="term" value="F:serine-type endopeptidase activity"/>
    <property type="evidence" value="ECO:0007669"/>
    <property type="project" value="UniProtKB-UniRule"/>
</dbReference>
<dbReference type="InterPro" id="IPR023828">
    <property type="entry name" value="Peptidase_S8_Ser-AS"/>
</dbReference>
<dbReference type="Gene3D" id="3.40.50.200">
    <property type="entry name" value="Peptidase S8/S53 domain"/>
    <property type="match status" value="1"/>
</dbReference>
<dbReference type="PROSITE" id="PS00138">
    <property type="entry name" value="SUBTILASE_SER"/>
    <property type="match status" value="1"/>
</dbReference>
<dbReference type="InterPro" id="IPR041469">
    <property type="entry name" value="Subtilisin-like_FN3"/>
</dbReference>
<name>V4RU51_CITCL</name>
<dbReference type="InterPro" id="IPR045051">
    <property type="entry name" value="SBT"/>
</dbReference>
<feature type="domain" description="Inhibitor I9" evidence="9">
    <location>
        <begin position="1"/>
        <end position="78"/>
    </location>
</feature>
<dbReference type="GO" id="GO:0006508">
    <property type="term" value="P:proteolysis"/>
    <property type="evidence" value="ECO:0007669"/>
    <property type="project" value="UniProtKB-KW"/>
</dbReference>
<dbReference type="InParanoid" id="V4RU51"/>
<feature type="non-terminal residue" evidence="11">
    <location>
        <position position="1"/>
    </location>
</feature>